<keyword evidence="3" id="KW-0812">Transmembrane</keyword>
<dbReference type="AlphaFoldDB" id="A0A133XXI0"/>
<comment type="subcellular location">
    <subcellularLocation>
        <location evidence="1">Cell membrane</location>
        <topology evidence="1">Multi-pass membrane protein</topology>
    </subcellularLocation>
</comment>
<dbReference type="CDD" id="cd06581">
    <property type="entry name" value="TM_PBP1_LivM_like"/>
    <property type="match status" value="1"/>
</dbReference>
<dbReference type="PANTHER" id="PTHR30482:SF10">
    <property type="entry name" value="HIGH-AFFINITY BRANCHED-CHAIN AMINO ACID TRANSPORT PROTEIN BRAE"/>
    <property type="match status" value="1"/>
</dbReference>
<keyword evidence="5" id="KW-0472">Membrane</keyword>
<protein>
    <submittedName>
        <fullName evidence="6">Branched-chain amino acid ABC transporter, permease protein</fullName>
    </submittedName>
</protein>
<evidence type="ECO:0000256" key="4">
    <source>
        <dbReference type="ARBA" id="ARBA00022989"/>
    </source>
</evidence>
<keyword evidence="4" id="KW-1133">Transmembrane helix</keyword>
<organism evidence="6 7">
    <name type="scientific">Atopobium deltae</name>
    <dbReference type="NCBI Taxonomy" id="1393034"/>
    <lineage>
        <taxon>Bacteria</taxon>
        <taxon>Bacillati</taxon>
        <taxon>Actinomycetota</taxon>
        <taxon>Coriobacteriia</taxon>
        <taxon>Coriobacteriales</taxon>
        <taxon>Atopobiaceae</taxon>
        <taxon>Atopobium</taxon>
    </lineage>
</organism>
<evidence type="ECO:0000256" key="3">
    <source>
        <dbReference type="ARBA" id="ARBA00022692"/>
    </source>
</evidence>
<dbReference type="STRING" id="1393034.HMPREF3192_00044"/>
<dbReference type="GO" id="GO:0005886">
    <property type="term" value="C:plasma membrane"/>
    <property type="evidence" value="ECO:0007669"/>
    <property type="project" value="UniProtKB-SubCell"/>
</dbReference>
<sequence length="403" mass="42605">MAELKRNTVPGEKPAAAEKTRVSGIRGLLACSRSTKRNLVTYTMVVLAYVVVQVLIGTKVISFALAGQMVPICVYIVMAVSLNLVVGISGELSLGHAGFMSVGAFTGVVVMALLAPLVPDTGVRLVLTMIIAGVLAGLVGVGVGIPVMRLRGDYLAIVTLAFGEIIKNVLNNLYVGIDKNGLHVSLQSTKALGMEGGALLINGPQGASGITKASTFFMGLILVLFCLFVVLNLIHSRSGRAIMAIRDNRIAAESVGISTTKYRLMAFAVSAALAGMAGALYAMNFSSIVPKKFDFNLSIMILVFVVLGGMGNVRGSIISAAVLTVLPEALRFLADWRMLLYAVVLIFAMLLGNNEQLKAWRERMLTRLRLERRRAVAAQTGSQAAALQAAVAGSQAKEGDAHE</sequence>
<dbReference type="PATRIC" id="fig|1393034.3.peg.40"/>
<name>A0A133XXI0_9ACTN</name>
<dbReference type="RefSeq" id="WP_082715482.1">
    <property type="nucleotide sequence ID" value="NZ_KQ959483.1"/>
</dbReference>
<accession>A0A133XXI0</accession>
<keyword evidence="2" id="KW-1003">Cell membrane</keyword>
<gene>
    <name evidence="6" type="ORF">HMPREF3192_00044</name>
</gene>
<dbReference type="EMBL" id="LSCR01000001">
    <property type="protein sequence ID" value="KXB35639.1"/>
    <property type="molecule type" value="Genomic_DNA"/>
</dbReference>
<dbReference type="OrthoDB" id="9814461at2"/>
<evidence type="ECO:0000313" key="7">
    <source>
        <dbReference type="Proteomes" id="UP000070675"/>
    </source>
</evidence>
<dbReference type="InterPro" id="IPR043428">
    <property type="entry name" value="LivM-like"/>
</dbReference>
<keyword evidence="7" id="KW-1185">Reference proteome</keyword>
<evidence type="ECO:0000256" key="5">
    <source>
        <dbReference type="ARBA" id="ARBA00023136"/>
    </source>
</evidence>
<evidence type="ECO:0000313" key="6">
    <source>
        <dbReference type="EMBL" id="KXB35639.1"/>
    </source>
</evidence>
<dbReference type="GO" id="GO:0015658">
    <property type="term" value="F:branched-chain amino acid transmembrane transporter activity"/>
    <property type="evidence" value="ECO:0007669"/>
    <property type="project" value="InterPro"/>
</dbReference>
<reference evidence="7" key="1">
    <citation type="submission" date="2016-01" db="EMBL/GenBank/DDBJ databases">
        <authorList>
            <person name="Mitreva M."/>
            <person name="Pepin K.H."/>
            <person name="Mihindukulasuriya K.A."/>
            <person name="Fulton R."/>
            <person name="Fronick C."/>
            <person name="O'Laughlin M."/>
            <person name="Miner T."/>
            <person name="Herter B."/>
            <person name="Rosa B.A."/>
            <person name="Cordes M."/>
            <person name="Tomlinson C."/>
            <person name="Wollam A."/>
            <person name="Palsikar V.B."/>
            <person name="Mardis E.R."/>
            <person name="Wilson R.K."/>
        </authorList>
    </citation>
    <scope>NUCLEOTIDE SEQUENCE [LARGE SCALE GENOMIC DNA]</scope>
    <source>
        <strain evidence="7">DNF00019</strain>
    </source>
</reference>
<evidence type="ECO:0000256" key="1">
    <source>
        <dbReference type="ARBA" id="ARBA00004651"/>
    </source>
</evidence>
<dbReference type="PANTHER" id="PTHR30482">
    <property type="entry name" value="HIGH-AFFINITY BRANCHED-CHAIN AMINO ACID TRANSPORT SYSTEM PERMEASE"/>
    <property type="match status" value="1"/>
</dbReference>
<comment type="caution">
    <text evidence="6">The sequence shown here is derived from an EMBL/GenBank/DDBJ whole genome shotgun (WGS) entry which is preliminary data.</text>
</comment>
<dbReference type="Pfam" id="PF02653">
    <property type="entry name" value="BPD_transp_2"/>
    <property type="match status" value="1"/>
</dbReference>
<dbReference type="Proteomes" id="UP000070675">
    <property type="component" value="Unassembled WGS sequence"/>
</dbReference>
<proteinExistence type="predicted"/>
<dbReference type="InterPro" id="IPR001851">
    <property type="entry name" value="ABC_transp_permease"/>
</dbReference>
<evidence type="ECO:0000256" key="2">
    <source>
        <dbReference type="ARBA" id="ARBA00022475"/>
    </source>
</evidence>